<comment type="caution">
    <text evidence="1">The sequence shown here is derived from an EMBL/GenBank/DDBJ whole genome shotgun (WGS) entry which is preliminary data.</text>
</comment>
<evidence type="ECO:0000313" key="1">
    <source>
        <dbReference type="EMBL" id="MEE2023125.1"/>
    </source>
</evidence>
<evidence type="ECO:0008006" key="3">
    <source>
        <dbReference type="Google" id="ProtNLM"/>
    </source>
</evidence>
<organism evidence="1 2">
    <name type="scientific">Alkalimonas mucilaginosa</name>
    <dbReference type="NCBI Taxonomy" id="3057676"/>
    <lineage>
        <taxon>Bacteria</taxon>
        <taxon>Pseudomonadati</taxon>
        <taxon>Pseudomonadota</taxon>
        <taxon>Gammaproteobacteria</taxon>
        <taxon>Alkalimonas</taxon>
    </lineage>
</organism>
<protein>
    <recommendedName>
        <fullName evidence="3">Lipoprotein</fullName>
    </recommendedName>
</protein>
<keyword evidence="2" id="KW-1185">Reference proteome</keyword>
<gene>
    <name evidence="1" type="ORF">QWF21_02625</name>
</gene>
<dbReference type="EMBL" id="JAUGZK010000002">
    <property type="protein sequence ID" value="MEE2023125.1"/>
    <property type="molecule type" value="Genomic_DNA"/>
</dbReference>
<name>A0ABU7JD89_9GAMM</name>
<sequence>MGLKQVLMITFVILLSGCTIIAKPMKNEQIEKIEKIGIVSFVGSDFSYAQLGFTVFGNSEKLVDQDYIDFDLEITRVLKETIEHKLDNQNPIEVVDLIFDKGQLIEKYKINDKYIKFDVKNASEIFFEIAKNNNVNYLLVVTRGYNAIDNGAGSMGGIGISRTAGMARGEVTLHNYIDYKVFDAETRTTPSFFTTAAMNVGQRRGVTFPWKEPLTEYSDSEMAELISLVIEDIEYRTPRAVYYMLKMRTDAK</sequence>
<accession>A0ABU7JD89</accession>
<dbReference type="PROSITE" id="PS51257">
    <property type="entry name" value="PROKAR_LIPOPROTEIN"/>
    <property type="match status" value="1"/>
</dbReference>
<proteinExistence type="predicted"/>
<dbReference type="RefSeq" id="WP_330086489.1">
    <property type="nucleotide sequence ID" value="NZ_JAUGZK010000002.1"/>
</dbReference>
<reference evidence="1 2" key="1">
    <citation type="submission" date="2023-06" db="EMBL/GenBank/DDBJ databases">
        <title>Alkalimonas sp., MEB004 an alkaliphilic bacterium isolated from Lonar Lake, India.</title>
        <authorList>
            <person name="Joshi A."/>
            <person name="Thite S."/>
        </authorList>
    </citation>
    <scope>NUCLEOTIDE SEQUENCE [LARGE SCALE GENOMIC DNA]</scope>
    <source>
        <strain evidence="1 2">MEB004</strain>
    </source>
</reference>
<dbReference type="Proteomes" id="UP001339167">
    <property type="component" value="Unassembled WGS sequence"/>
</dbReference>
<evidence type="ECO:0000313" key="2">
    <source>
        <dbReference type="Proteomes" id="UP001339167"/>
    </source>
</evidence>